<keyword evidence="6" id="KW-0131">Cell cycle</keyword>
<dbReference type="GO" id="GO:1905786">
    <property type="term" value="P:positive regulation of anaphase-promoting complex-dependent catabolic process"/>
    <property type="evidence" value="ECO:0007669"/>
    <property type="project" value="TreeGrafter"/>
</dbReference>
<evidence type="ECO:0000256" key="6">
    <source>
        <dbReference type="ARBA" id="ARBA00023306"/>
    </source>
</evidence>
<dbReference type="PANTHER" id="PTHR19918">
    <property type="entry name" value="CELL DIVISION CYCLE 20 CDC20 FIZZY -RELATED"/>
    <property type="match status" value="1"/>
</dbReference>
<dbReference type="InterPro" id="IPR056150">
    <property type="entry name" value="WD40_CDC20-Fz"/>
</dbReference>
<dbReference type="InterPro" id="IPR033010">
    <property type="entry name" value="Cdc20/Fizzy"/>
</dbReference>
<dbReference type="GO" id="GO:0010997">
    <property type="term" value="F:anaphase-promoting complex binding"/>
    <property type="evidence" value="ECO:0007669"/>
    <property type="project" value="InterPro"/>
</dbReference>
<feature type="compositionally biased region" description="Basic and acidic residues" evidence="8">
    <location>
        <begin position="1"/>
        <end position="12"/>
    </location>
</feature>
<dbReference type="Proteomes" id="UP000018888">
    <property type="component" value="Unassembled WGS sequence"/>
</dbReference>
<reference evidence="10 11" key="2">
    <citation type="journal article" date="2018" name="New Phytol.">
        <title>High intraspecific genome diversity in the model arbuscular mycorrhizal symbiont Rhizophagus irregularis.</title>
        <authorList>
            <person name="Chen E.C.H."/>
            <person name="Morin E."/>
            <person name="Beaudet D."/>
            <person name="Noel J."/>
            <person name="Yildirir G."/>
            <person name="Ndikumana S."/>
            <person name="Charron P."/>
            <person name="St-Onge C."/>
            <person name="Giorgi J."/>
            <person name="Kruger M."/>
            <person name="Marton T."/>
            <person name="Ropars J."/>
            <person name="Grigoriev I.V."/>
            <person name="Hainaut M."/>
            <person name="Henrissat B."/>
            <person name="Roux C."/>
            <person name="Martin F."/>
            <person name="Corradi N."/>
        </authorList>
    </citation>
    <scope>NUCLEOTIDE SEQUENCE [LARGE SCALE GENOMIC DNA]</scope>
    <source>
        <strain evidence="10 11">DAOM 197198</strain>
    </source>
</reference>
<evidence type="ECO:0000256" key="3">
    <source>
        <dbReference type="ARBA" id="ARBA00022618"/>
    </source>
</evidence>
<feature type="domain" description="CDC20/Fizzy WD40" evidence="9">
    <location>
        <begin position="203"/>
        <end position="380"/>
    </location>
</feature>
<dbReference type="EMBL" id="AUPC02000494">
    <property type="protein sequence ID" value="POG58814.1"/>
    <property type="molecule type" value="Genomic_DNA"/>
</dbReference>
<dbReference type="InterPro" id="IPR036322">
    <property type="entry name" value="WD40_repeat_dom_sf"/>
</dbReference>
<protein>
    <recommendedName>
        <fullName evidence="9">CDC20/Fizzy WD40 domain-containing protein</fullName>
    </recommendedName>
</protein>
<evidence type="ECO:0000313" key="10">
    <source>
        <dbReference type="EMBL" id="POG58814.1"/>
    </source>
</evidence>
<feature type="repeat" description="WD" evidence="7">
    <location>
        <begin position="255"/>
        <end position="296"/>
    </location>
</feature>
<gene>
    <name evidence="10" type="ORF">GLOIN_2v1833785</name>
</gene>
<dbReference type="InterPro" id="IPR001680">
    <property type="entry name" value="WD40_rpt"/>
</dbReference>
<dbReference type="AlphaFoldDB" id="A0A2P4P0C4"/>
<sequence>MYDAIKEREYADPRPFNASSSIKLTSPPSRAKSAKSVGESPKTPIASQSDWFKIFKSCKKKSPKSIIKKEILKLDVIANDWICPATPSKGKKNKFQCDRFIPVRETMGEPSEQLKIPQRESGKEQYLNSNELEYQEKLAEACGVSLEKRILAFNLQPPSSQKDDLRLLDDYYLNLLDWSIKNMVAIGLDQCVYIWNADTGGVTNVLKEQKIRSMLGHTARVGVITWNKHIISSGCKDGNIWHHDTRVAQHKVAELIDHTSEVCGLKWNSNGDQLASGGNDNRVNIWDARASTPSLTKNNHVAAVKALAWCPWQSHILASGGGSYDRHIHFWNVSSGARVKSIDTGSQVTSIIWSKDFKELLSNHGFPNHNMTIWSYPTLVAASDENLKFWRFRFTAS</sequence>
<accession>A0A2P4P0C4</accession>
<keyword evidence="2 7" id="KW-0853">WD repeat</keyword>
<name>A0A2P4P0C4_RHIID</name>
<evidence type="ECO:0000256" key="1">
    <source>
        <dbReference type="ARBA" id="ARBA00006445"/>
    </source>
</evidence>
<dbReference type="SMART" id="SM00320">
    <property type="entry name" value="WD40"/>
    <property type="match status" value="4"/>
</dbReference>
<keyword evidence="4" id="KW-0677">Repeat</keyword>
<evidence type="ECO:0000256" key="5">
    <source>
        <dbReference type="ARBA" id="ARBA00022776"/>
    </source>
</evidence>
<dbReference type="Gene3D" id="2.130.10.10">
    <property type="entry name" value="YVTN repeat-like/Quinoprotein amine dehydrogenase"/>
    <property type="match status" value="1"/>
</dbReference>
<keyword evidence="3" id="KW-0132">Cell division</keyword>
<keyword evidence="5" id="KW-0498">Mitosis</keyword>
<dbReference type="VEuPathDB" id="FungiDB:RhiirFUN_006512"/>
<reference evidence="10 11" key="1">
    <citation type="journal article" date="2013" name="Proc. Natl. Acad. Sci. U.S.A.">
        <title>Genome of an arbuscular mycorrhizal fungus provides insight into the oldest plant symbiosis.</title>
        <authorList>
            <person name="Tisserant E."/>
            <person name="Malbreil M."/>
            <person name="Kuo A."/>
            <person name="Kohler A."/>
            <person name="Symeonidi A."/>
            <person name="Balestrini R."/>
            <person name="Charron P."/>
            <person name="Duensing N."/>
            <person name="Frei Dit Frey N."/>
            <person name="Gianinazzi-Pearson V."/>
            <person name="Gilbert L.B."/>
            <person name="Handa Y."/>
            <person name="Herr J.R."/>
            <person name="Hijri M."/>
            <person name="Koul R."/>
            <person name="Kawaguchi M."/>
            <person name="Krajinski F."/>
            <person name="Lammers P.J."/>
            <person name="Masclaux F.G."/>
            <person name="Murat C."/>
            <person name="Morin E."/>
            <person name="Ndikumana S."/>
            <person name="Pagni M."/>
            <person name="Petitpierre D."/>
            <person name="Requena N."/>
            <person name="Rosikiewicz P."/>
            <person name="Riley R."/>
            <person name="Saito K."/>
            <person name="San Clemente H."/>
            <person name="Shapiro H."/>
            <person name="van Tuinen D."/>
            <person name="Becard G."/>
            <person name="Bonfante P."/>
            <person name="Paszkowski U."/>
            <person name="Shachar-Hill Y.Y."/>
            <person name="Tuskan G.A."/>
            <person name="Young P.W."/>
            <person name="Sanders I.R."/>
            <person name="Henrissat B."/>
            <person name="Rensing S.A."/>
            <person name="Grigoriev I.V."/>
            <person name="Corradi N."/>
            <person name="Roux C."/>
            <person name="Martin F."/>
        </authorList>
    </citation>
    <scope>NUCLEOTIDE SEQUENCE [LARGE SCALE GENOMIC DNA]</scope>
    <source>
        <strain evidence="10 11">DAOM 197198</strain>
    </source>
</reference>
<organism evidence="10 11">
    <name type="scientific">Rhizophagus irregularis (strain DAOM 181602 / DAOM 197198 / MUCL 43194)</name>
    <name type="common">Arbuscular mycorrhizal fungus</name>
    <name type="synonym">Glomus intraradices</name>
    <dbReference type="NCBI Taxonomy" id="747089"/>
    <lineage>
        <taxon>Eukaryota</taxon>
        <taxon>Fungi</taxon>
        <taxon>Fungi incertae sedis</taxon>
        <taxon>Mucoromycota</taxon>
        <taxon>Glomeromycotina</taxon>
        <taxon>Glomeromycetes</taxon>
        <taxon>Glomerales</taxon>
        <taxon>Glomeraceae</taxon>
        <taxon>Rhizophagus</taxon>
    </lineage>
</organism>
<comment type="caution">
    <text evidence="10">The sequence shown here is derived from an EMBL/GenBank/DDBJ whole genome shotgun (WGS) entry which is preliminary data.</text>
</comment>
<evidence type="ECO:0000256" key="4">
    <source>
        <dbReference type="ARBA" id="ARBA00022737"/>
    </source>
</evidence>
<dbReference type="PROSITE" id="PS50082">
    <property type="entry name" value="WD_REPEATS_2"/>
    <property type="match status" value="1"/>
</dbReference>
<evidence type="ECO:0000256" key="8">
    <source>
        <dbReference type="SAM" id="MobiDB-lite"/>
    </source>
</evidence>
<feature type="region of interest" description="Disordered" evidence="8">
    <location>
        <begin position="1"/>
        <end position="43"/>
    </location>
</feature>
<keyword evidence="11" id="KW-1185">Reference proteome</keyword>
<dbReference type="SUPFAM" id="SSF50978">
    <property type="entry name" value="WD40 repeat-like"/>
    <property type="match status" value="1"/>
</dbReference>
<dbReference type="GO" id="GO:0051301">
    <property type="term" value="P:cell division"/>
    <property type="evidence" value="ECO:0007669"/>
    <property type="project" value="UniProtKB-KW"/>
</dbReference>
<dbReference type="InterPro" id="IPR015943">
    <property type="entry name" value="WD40/YVTN_repeat-like_dom_sf"/>
</dbReference>
<comment type="similarity">
    <text evidence="1">Belongs to the WD repeat CDC20/Fizzy family.</text>
</comment>
<dbReference type="PROSITE" id="PS50294">
    <property type="entry name" value="WD_REPEATS_REGION"/>
    <property type="match status" value="1"/>
</dbReference>
<dbReference type="PANTHER" id="PTHR19918:SF8">
    <property type="entry name" value="FI02843P"/>
    <property type="match status" value="1"/>
</dbReference>
<evidence type="ECO:0000313" key="11">
    <source>
        <dbReference type="Proteomes" id="UP000018888"/>
    </source>
</evidence>
<evidence type="ECO:0000256" key="2">
    <source>
        <dbReference type="ARBA" id="ARBA00022574"/>
    </source>
</evidence>
<feature type="compositionally biased region" description="Polar residues" evidence="8">
    <location>
        <begin position="17"/>
        <end position="28"/>
    </location>
</feature>
<dbReference type="GO" id="GO:1990757">
    <property type="term" value="F:ubiquitin ligase activator activity"/>
    <property type="evidence" value="ECO:0007669"/>
    <property type="project" value="TreeGrafter"/>
</dbReference>
<proteinExistence type="inferred from homology"/>
<dbReference type="GO" id="GO:0031145">
    <property type="term" value="P:anaphase-promoting complex-dependent catabolic process"/>
    <property type="evidence" value="ECO:0007669"/>
    <property type="project" value="TreeGrafter"/>
</dbReference>
<evidence type="ECO:0000256" key="7">
    <source>
        <dbReference type="PROSITE-ProRule" id="PRU00221"/>
    </source>
</evidence>
<dbReference type="GO" id="GO:0005680">
    <property type="term" value="C:anaphase-promoting complex"/>
    <property type="evidence" value="ECO:0007669"/>
    <property type="project" value="TreeGrafter"/>
</dbReference>
<evidence type="ECO:0000259" key="9">
    <source>
        <dbReference type="Pfam" id="PF24807"/>
    </source>
</evidence>
<dbReference type="Pfam" id="PF24807">
    <property type="entry name" value="WD40_CDC20-Fz"/>
    <property type="match status" value="1"/>
</dbReference>